<dbReference type="Gene3D" id="3.30.559.70">
    <property type="entry name" value="Choline/Carnitine o-acyltransferase, domain 2"/>
    <property type="match status" value="2"/>
</dbReference>
<evidence type="ECO:0000259" key="4">
    <source>
        <dbReference type="Pfam" id="PF00755"/>
    </source>
</evidence>
<evidence type="ECO:0000313" key="6">
    <source>
        <dbReference type="Proteomes" id="UP000274429"/>
    </source>
</evidence>
<feature type="domain" description="Choline/carnitine acyltransferase" evidence="4">
    <location>
        <begin position="96"/>
        <end position="254"/>
    </location>
</feature>
<accession>A0A158RDN1</accession>
<dbReference type="SUPFAM" id="SSF52777">
    <property type="entry name" value="CoA-dependent acyltransferases"/>
    <property type="match status" value="2"/>
</dbReference>
<evidence type="ECO:0000256" key="1">
    <source>
        <dbReference type="ARBA" id="ARBA00005232"/>
    </source>
</evidence>
<dbReference type="Gene3D" id="3.30.559.10">
    <property type="entry name" value="Chloramphenicol acetyltransferase-like domain"/>
    <property type="match status" value="1"/>
</dbReference>
<evidence type="ECO:0000256" key="2">
    <source>
        <dbReference type="ARBA" id="ARBA00022679"/>
    </source>
</evidence>
<protein>
    <submittedName>
        <fullName evidence="7">Carn_acyltransf domain-containing protein</fullName>
    </submittedName>
</protein>
<keyword evidence="6" id="KW-1185">Reference proteome</keyword>
<dbReference type="InterPro" id="IPR039551">
    <property type="entry name" value="Cho/carn_acyl_trans"/>
</dbReference>
<dbReference type="Pfam" id="PF00755">
    <property type="entry name" value="Carn_acyltransf"/>
    <property type="match status" value="2"/>
</dbReference>
<dbReference type="InterPro" id="IPR000542">
    <property type="entry name" value="Carn_acyl_trans"/>
</dbReference>
<dbReference type="InterPro" id="IPR023213">
    <property type="entry name" value="CAT-like_dom_sf"/>
</dbReference>
<comment type="similarity">
    <text evidence="1">Belongs to the carnitine/choline acetyltransferase family.</text>
</comment>
<evidence type="ECO:0000313" key="5">
    <source>
        <dbReference type="EMBL" id="VDM17318.1"/>
    </source>
</evidence>
<dbReference type="STRING" id="6205.A0A158RDN1"/>
<dbReference type="GO" id="GO:0009437">
    <property type="term" value="P:carnitine metabolic process"/>
    <property type="evidence" value="ECO:0007669"/>
    <property type="project" value="TreeGrafter"/>
</dbReference>
<organism evidence="7">
    <name type="scientific">Hydatigena taeniaeformis</name>
    <name type="common">Feline tapeworm</name>
    <name type="synonym">Taenia taeniaeformis</name>
    <dbReference type="NCBI Taxonomy" id="6205"/>
    <lineage>
        <taxon>Eukaryota</taxon>
        <taxon>Metazoa</taxon>
        <taxon>Spiralia</taxon>
        <taxon>Lophotrochozoa</taxon>
        <taxon>Platyhelminthes</taxon>
        <taxon>Cestoda</taxon>
        <taxon>Eucestoda</taxon>
        <taxon>Cyclophyllidea</taxon>
        <taxon>Taeniidae</taxon>
        <taxon>Hydatigera</taxon>
    </lineage>
</organism>
<sequence>MDVNVEDVCILQSPCCNPLGLYPLLKWFISSMWPVRLYQLILCVSLGFSVDRYSGIVYLESVKKRIMYLNDWWLPFFFGLFSAPTTFQMDKVLPSLPLPDVAITIKRLMGSLSPYLGEDSVHYQELEAGLRKWYKEEASGCQRRLKAKKWLSGNYATLWWESYTFLCHRQSTHMDTTFVAFQDGKYLQTKNPLARAAVLVYLYGNMRPLLKAGRINPEMFKHQAPMSMEQWYRLFSTTRIPSQNQDDLWTYPPSLSKGVKLYCLEFGGDEPYSPAVLTTLSRDEWLNERSDYFTYGINNASLIDVEKAICLVYLATDSTLKPYQAKGNLWVDKSVNFCVLPSADISIHVDWSSMDPSFFAGVLERLRVAETATMYDPATGNAVYLEEADHECDDPQPLNWQCFDEMVAVYDRALRLCRKDRMAFNFSSLSFTAFGRSKVKFNWHLCTDAFIQAALHATHFKLTGKLALCAEYVPCRLFVNGRSETLRSLTTEMKDFVRCFGAMHTDKLIKTAKASECVELLKKACERHEFLLKHAMTGKGVDRHLLALNIAYKFRTFKRCEVLEKVLKMPFDLVTCRMPNSAFEGAWEIMLPTMDQSSAIHIAYACRNDPDGFHFSISGMGNRVESFTHILEQVLLDLQNLPFQKTT</sequence>
<gene>
    <name evidence="5" type="ORF">TTAC_LOCUS1018</name>
</gene>
<dbReference type="PANTHER" id="PTHR22589">
    <property type="entry name" value="CARNITINE O-ACYLTRANSFERASE"/>
    <property type="match status" value="1"/>
</dbReference>
<reference evidence="5 6" key="2">
    <citation type="submission" date="2018-11" db="EMBL/GenBank/DDBJ databases">
        <authorList>
            <consortium name="Pathogen Informatics"/>
        </authorList>
    </citation>
    <scope>NUCLEOTIDE SEQUENCE [LARGE SCALE GENOMIC DNA]</scope>
</reference>
<dbReference type="WBParaSite" id="TTAC_0000101701-mRNA-1">
    <property type="protein sequence ID" value="TTAC_0000101701-mRNA-1"/>
    <property type="gene ID" value="TTAC_0000101701"/>
</dbReference>
<reference evidence="7" key="1">
    <citation type="submission" date="2016-04" db="UniProtKB">
        <authorList>
            <consortium name="WormBaseParasite"/>
        </authorList>
    </citation>
    <scope>IDENTIFICATION</scope>
</reference>
<evidence type="ECO:0000313" key="7">
    <source>
        <dbReference type="WBParaSite" id="TTAC_0000101701-mRNA-1"/>
    </source>
</evidence>
<keyword evidence="2" id="KW-0808">Transferase</keyword>
<dbReference type="OrthoDB" id="240216at2759"/>
<dbReference type="GO" id="GO:0004095">
    <property type="term" value="F:carnitine O-palmitoyltransferase activity"/>
    <property type="evidence" value="ECO:0007669"/>
    <property type="project" value="TreeGrafter"/>
</dbReference>
<keyword evidence="3" id="KW-0012">Acyltransferase</keyword>
<evidence type="ECO:0000256" key="3">
    <source>
        <dbReference type="ARBA" id="ARBA00023315"/>
    </source>
</evidence>
<name>A0A158RDN1_HYDTA</name>
<dbReference type="EMBL" id="UYWX01000157">
    <property type="protein sequence ID" value="VDM17318.1"/>
    <property type="molecule type" value="Genomic_DNA"/>
</dbReference>
<dbReference type="AlphaFoldDB" id="A0A158RDN1"/>
<dbReference type="GO" id="GO:0006631">
    <property type="term" value="P:fatty acid metabolic process"/>
    <property type="evidence" value="ECO:0007669"/>
    <property type="project" value="TreeGrafter"/>
</dbReference>
<dbReference type="GO" id="GO:0005739">
    <property type="term" value="C:mitochondrion"/>
    <property type="evidence" value="ECO:0007669"/>
    <property type="project" value="TreeGrafter"/>
</dbReference>
<dbReference type="PANTHER" id="PTHR22589:SF31">
    <property type="entry name" value="CARNITINE O-PALMITOYLTRANSFERASE"/>
    <property type="match status" value="1"/>
</dbReference>
<dbReference type="Proteomes" id="UP000274429">
    <property type="component" value="Unassembled WGS sequence"/>
</dbReference>
<proteinExistence type="inferred from homology"/>
<dbReference type="InterPro" id="IPR042231">
    <property type="entry name" value="Cho/carn_acyl_trans_2"/>
</dbReference>
<feature type="domain" description="Choline/carnitine acyltransferase" evidence="4">
    <location>
        <begin position="275"/>
        <end position="631"/>
    </location>
</feature>